<evidence type="ECO:0000256" key="1">
    <source>
        <dbReference type="ARBA" id="ARBA00005830"/>
    </source>
</evidence>
<dbReference type="GO" id="GO:0048244">
    <property type="term" value="F:phytanoyl-CoA dioxygenase activity"/>
    <property type="evidence" value="ECO:0007669"/>
    <property type="project" value="InterPro"/>
</dbReference>
<evidence type="ECO:0000313" key="2">
    <source>
        <dbReference type="EMBL" id="CAD8072666.1"/>
    </source>
</evidence>
<dbReference type="PANTHER" id="PTHR21308:SF1">
    <property type="entry name" value="PHYTANOYL-COA DIOXYGENASE, PEROXISOMAL"/>
    <property type="match status" value="1"/>
</dbReference>
<keyword evidence="3" id="KW-1185">Reference proteome</keyword>
<comment type="similarity">
    <text evidence="1">Belongs to the PhyH family.</text>
</comment>
<comment type="caution">
    <text evidence="2">The sequence shown here is derived from an EMBL/GenBank/DDBJ whole genome shotgun (WGS) entry which is preliminary data.</text>
</comment>
<protein>
    <recommendedName>
        <fullName evidence="4">Phytanoyl-CoA dioxygenase</fullName>
    </recommendedName>
</protein>
<gene>
    <name evidence="2" type="ORF">PSON_ATCC_30995.1.T0290280</name>
</gene>
<dbReference type="Pfam" id="PF05721">
    <property type="entry name" value="PhyH"/>
    <property type="match status" value="1"/>
</dbReference>
<dbReference type="AlphaFoldDB" id="A0A8S1M7S0"/>
<name>A0A8S1M7S0_9CILI</name>
<dbReference type="InterPro" id="IPR008775">
    <property type="entry name" value="Phytyl_CoA_dOase-like"/>
</dbReference>
<proteinExistence type="inferred from homology"/>
<dbReference type="PANTHER" id="PTHR21308">
    <property type="entry name" value="PHYTANOYL-COA ALPHA-HYDROXYLASE"/>
    <property type="match status" value="1"/>
</dbReference>
<evidence type="ECO:0008006" key="4">
    <source>
        <dbReference type="Google" id="ProtNLM"/>
    </source>
</evidence>
<dbReference type="OrthoDB" id="2328924at2759"/>
<sequence>MSQRLELLQKQMPSFQYTVDGGILTKEERQFYEENGFLVVRQMFSPEEIKEWTQRFKDYADGQLERKYGMQVVRDISLVKRGGGKQWGEEAITKIQDWQEDEILFKFCQNQKVIQYLKSLCGPDIKSVHTMFINKPPNMGKTSRHPIHQDQVYFPFGPADRIAAGWAALEDANRENGCLVVYPGTHKVGPVEHCYPDWKEGVNKAYWGVKDMPPESAPKIHLEMKAGDIVFFHPYLFHGSGENRSSSFRKSICCHFASANCQYHDIKGTFHENLANDILAYASKKFGHAVNYLDIWRFKCRLVQGKPDPLGL</sequence>
<dbReference type="InterPro" id="IPR047128">
    <property type="entry name" value="PhyH"/>
</dbReference>
<reference evidence="2" key="1">
    <citation type="submission" date="2021-01" db="EMBL/GenBank/DDBJ databases">
        <authorList>
            <consortium name="Genoscope - CEA"/>
            <person name="William W."/>
        </authorList>
    </citation>
    <scope>NUCLEOTIDE SEQUENCE</scope>
</reference>
<dbReference type="GO" id="GO:0001561">
    <property type="term" value="P:fatty acid alpha-oxidation"/>
    <property type="evidence" value="ECO:0007669"/>
    <property type="project" value="InterPro"/>
</dbReference>
<organism evidence="2 3">
    <name type="scientific">Paramecium sonneborni</name>
    <dbReference type="NCBI Taxonomy" id="65129"/>
    <lineage>
        <taxon>Eukaryota</taxon>
        <taxon>Sar</taxon>
        <taxon>Alveolata</taxon>
        <taxon>Ciliophora</taxon>
        <taxon>Intramacronucleata</taxon>
        <taxon>Oligohymenophorea</taxon>
        <taxon>Peniculida</taxon>
        <taxon>Parameciidae</taxon>
        <taxon>Paramecium</taxon>
    </lineage>
</organism>
<accession>A0A8S1M7S0</accession>
<dbReference type="Proteomes" id="UP000692954">
    <property type="component" value="Unassembled WGS sequence"/>
</dbReference>
<evidence type="ECO:0000313" key="3">
    <source>
        <dbReference type="Proteomes" id="UP000692954"/>
    </source>
</evidence>
<dbReference type="EMBL" id="CAJJDN010000029">
    <property type="protein sequence ID" value="CAD8072666.1"/>
    <property type="molecule type" value="Genomic_DNA"/>
</dbReference>